<name>A0ABS8VUD6_9PROT</name>
<sequence>MSQSLRAQFQLDFQVGPTEGLTQVNQVLDRIDQALERLRRAVDPFSEMTEPVTRATGATNRLNETLERTTAVSESVTQATAAVREELSGVGAAATEAGEGLTGMGRQAEEAAEHTVSAVGRMRGALTSLDGLSSGPADVRNPGPGLSGRMGSVGRSMNSLSDSINNSVGAAFGAAATGFGLISPIHAAAEYDNDLTHIGIGLGMHGQANVDYGRAFGLRLDALARATGTRGSDLAAAAGFFSREGYAGDRLDAILPTVAHIATAYNAAPAAVAKSTFALQESMHINDGNLGGALASLALAGKSADLPFEQLAPLLPQVAAQAGMLGVTGRSGVDDLAAALAVVRKSTGTEGEAVTDARRFLSDIISPHVNKRFQKFGVDLYSIEDQARKSGGDPMMAVMEQIDRVTNHGTNRKVLGTLFGNQESQGFVQALLGHMDQYREIHARTSGANQSVINEDFDTGQQSTLIRLQAFMESLAQLQRRIGSSFVPTLNVLTTGLHGLIEAFDWANRVTHGWASTITGGVGAFLAFATVLGVLKAVFGPLITGLRLLRVGTLAFEAAMLGLRGVVVVLAGLTGPFALAWVAAGVAIGAAAYLVITHWDKVKSWLSSFLGWAKSFGSTLAAIFTHPFDALGDAFSTIENRIANSSIGHMMGLHGAAPIPAGAGGGGQFGLHVTTDPGVRVRQTAGPSPITTGPDRGRMVNRP</sequence>
<keyword evidence="3" id="KW-1133">Transmembrane helix</keyword>
<dbReference type="PANTHER" id="PTHR37813:SF1">
    <property type="entry name" value="FELS-2 PROPHAGE PROTEIN"/>
    <property type="match status" value="1"/>
</dbReference>
<evidence type="ECO:0000259" key="4">
    <source>
        <dbReference type="Pfam" id="PF10145"/>
    </source>
</evidence>
<feature type="transmembrane region" description="Helical" evidence="3">
    <location>
        <begin position="578"/>
        <end position="596"/>
    </location>
</feature>
<keyword evidence="6" id="KW-1185">Reference proteome</keyword>
<dbReference type="RefSeq" id="WP_232878405.1">
    <property type="nucleotide sequence ID" value="NZ_JAJSOJ010000041.1"/>
</dbReference>
<keyword evidence="1" id="KW-1188">Viral release from host cell</keyword>
<keyword evidence="3" id="KW-0472">Membrane</keyword>
<dbReference type="Proteomes" id="UP001521074">
    <property type="component" value="Unassembled WGS sequence"/>
</dbReference>
<keyword evidence="3" id="KW-0812">Transmembrane</keyword>
<evidence type="ECO:0000313" key="5">
    <source>
        <dbReference type="EMBL" id="MCE0744602.1"/>
    </source>
</evidence>
<feature type="transmembrane region" description="Helical" evidence="3">
    <location>
        <begin position="518"/>
        <end position="539"/>
    </location>
</feature>
<dbReference type="EMBL" id="JAJSOJ010000041">
    <property type="protein sequence ID" value="MCE0744602.1"/>
    <property type="molecule type" value="Genomic_DNA"/>
</dbReference>
<evidence type="ECO:0000256" key="3">
    <source>
        <dbReference type="SAM" id="Phobius"/>
    </source>
</evidence>
<organism evidence="5 6">
    <name type="scientific">Acetobacter sicerae</name>
    <dbReference type="NCBI Taxonomy" id="85325"/>
    <lineage>
        <taxon>Bacteria</taxon>
        <taxon>Pseudomonadati</taxon>
        <taxon>Pseudomonadota</taxon>
        <taxon>Alphaproteobacteria</taxon>
        <taxon>Acetobacterales</taxon>
        <taxon>Acetobacteraceae</taxon>
        <taxon>Acetobacter</taxon>
    </lineage>
</organism>
<dbReference type="NCBIfam" id="TIGR01760">
    <property type="entry name" value="tape_meas_TP901"/>
    <property type="match status" value="1"/>
</dbReference>
<feature type="region of interest" description="Disordered" evidence="2">
    <location>
        <begin position="127"/>
        <end position="151"/>
    </location>
</feature>
<dbReference type="InterPro" id="IPR010090">
    <property type="entry name" value="Phage_tape_meas"/>
</dbReference>
<dbReference type="PANTHER" id="PTHR37813">
    <property type="entry name" value="FELS-2 PROPHAGE PROTEIN"/>
    <property type="match status" value="1"/>
</dbReference>
<evidence type="ECO:0000256" key="1">
    <source>
        <dbReference type="ARBA" id="ARBA00022612"/>
    </source>
</evidence>
<protein>
    <submittedName>
        <fullName evidence="5">Phage tail tape measure protein</fullName>
    </submittedName>
</protein>
<feature type="transmembrane region" description="Helical" evidence="3">
    <location>
        <begin position="551"/>
        <end position="572"/>
    </location>
</feature>
<evidence type="ECO:0000256" key="2">
    <source>
        <dbReference type="SAM" id="MobiDB-lite"/>
    </source>
</evidence>
<evidence type="ECO:0000313" key="6">
    <source>
        <dbReference type="Proteomes" id="UP001521074"/>
    </source>
</evidence>
<comment type="caution">
    <text evidence="5">The sequence shown here is derived from an EMBL/GenBank/DDBJ whole genome shotgun (WGS) entry which is preliminary data.</text>
</comment>
<feature type="region of interest" description="Disordered" evidence="2">
    <location>
        <begin position="680"/>
        <end position="703"/>
    </location>
</feature>
<gene>
    <name evidence="5" type="ORF">LWC05_11985</name>
</gene>
<dbReference type="Pfam" id="PF10145">
    <property type="entry name" value="PhageMin_Tail"/>
    <property type="match status" value="1"/>
</dbReference>
<accession>A0ABS8VUD6</accession>
<feature type="domain" description="Phage tail tape measure protein" evidence="4">
    <location>
        <begin position="223"/>
        <end position="420"/>
    </location>
</feature>
<reference evidence="5 6" key="1">
    <citation type="submission" date="2021-12" db="EMBL/GenBank/DDBJ databases">
        <title>Genome sequence of Acetobacter sicerae DmPark20a_162.</title>
        <authorList>
            <person name="Chaston J.M."/>
        </authorList>
    </citation>
    <scope>NUCLEOTIDE SEQUENCE [LARGE SCALE GENOMIC DNA]</scope>
    <source>
        <strain evidence="5 6">DmPark20a_162</strain>
    </source>
</reference>
<proteinExistence type="predicted"/>